<gene>
    <name evidence="2" type="primary">xkdP</name>
    <name evidence="2" type="ORF">bsdcttw_44470</name>
</gene>
<dbReference type="AlphaFoldDB" id="A0A7M3S9Y9"/>
<dbReference type="KEGG" id="acht:bsdcttw_44470"/>
<dbReference type="InterPro" id="IPR036779">
    <property type="entry name" value="LysM_dom_sf"/>
</dbReference>
<protein>
    <submittedName>
        <fullName evidence="2">Phage-like element PBSX protein XkdP</fullName>
    </submittedName>
</protein>
<dbReference type="EMBL" id="AP023368">
    <property type="protein sequence ID" value="BCK01407.1"/>
    <property type="molecule type" value="Genomic_DNA"/>
</dbReference>
<feature type="domain" description="LysM" evidence="1">
    <location>
        <begin position="160"/>
        <end position="207"/>
    </location>
</feature>
<dbReference type="InterPro" id="IPR018392">
    <property type="entry name" value="LysM"/>
</dbReference>
<dbReference type="CDD" id="cd00118">
    <property type="entry name" value="LysM"/>
    <property type="match status" value="1"/>
</dbReference>
<organism evidence="2 3">
    <name type="scientific">Anaerocolumna chitinilytica</name>
    <dbReference type="NCBI Taxonomy" id="1727145"/>
    <lineage>
        <taxon>Bacteria</taxon>
        <taxon>Bacillati</taxon>
        <taxon>Bacillota</taxon>
        <taxon>Clostridia</taxon>
        <taxon>Lachnospirales</taxon>
        <taxon>Lachnospiraceae</taxon>
        <taxon>Anaerocolumna</taxon>
    </lineage>
</organism>
<sequence length="210" mass="23597">MEIWLKQGKEKLRLPVLPSDFEITEAFKNTSVDITNYGEVNLIGKKALATTNISSFFPKQKYNFVAYKDFPTPKECVDLIKSWMDSPVRLIITGTTNMLVTIESFNYSRKDGTGDIYYSMELKQYRIPKLKTKKVSSIDKHTTQIIKPVSSRETKSVKTTTVTVKQGDTLASIAKRTTGSSSNAKAIANQNNLSYPSRLTAGQHIRVMIS</sequence>
<evidence type="ECO:0000313" key="3">
    <source>
        <dbReference type="Proteomes" id="UP000515703"/>
    </source>
</evidence>
<dbReference type="RefSeq" id="WP_185256974.1">
    <property type="nucleotide sequence ID" value="NZ_AP023368.1"/>
</dbReference>
<keyword evidence="3" id="KW-1185">Reference proteome</keyword>
<proteinExistence type="predicted"/>
<dbReference type="Pfam" id="PF01476">
    <property type="entry name" value="LysM"/>
    <property type="match status" value="1"/>
</dbReference>
<evidence type="ECO:0000259" key="1">
    <source>
        <dbReference type="PROSITE" id="PS51782"/>
    </source>
</evidence>
<accession>A0A7M3S9Y9</accession>
<dbReference type="SMART" id="SM00257">
    <property type="entry name" value="LysM"/>
    <property type="match status" value="1"/>
</dbReference>
<dbReference type="PROSITE" id="PS51782">
    <property type="entry name" value="LYSM"/>
    <property type="match status" value="1"/>
</dbReference>
<dbReference type="SUPFAM" id="SSF54106">
    <property type="entry name" value="LysM domain"/>
    <property type="match status" value="1"/>
</dbReference>
<reference evidence="2 3" key="2">
    <citation type="submission" date="2020-08" db="EMBL/GenBank/DDBJ databases">
        <authorList>
            <person name="Ueki A."/>
            <person name="Tonouchi A."/>
        </authorList>
    </citation>
    <scope>NUCLEOTIDE SEQUENCE [LARGE SCALE GENOMIC DNA]</scope>
    <source>
        <strain evidence="2 3">CTTW</strain>
    </source>
</reference>
<reference evidence="2 3" key="1">
    <citation type="submission" date="2020-08" db="EMBL/GenBank/DDBJ databases">
        <title>Draft genome sequencing of an Anaerocolumna strain isolated from anoxic soil subjected to BSD treatment.</title>
        <authorList>
            <person name="Uek A."/>
            <person name="Tonouchi A."/>
        </authorList>
    </citation>
    <scope>NUCLEOTIDE SEQUENCE [LARGE SCALE GENOMIC DNA]</scope>
    <source>
        <strain evidence="2 3">CTTW</strain>
    </source>
</reference>
<name>A0A7M3S9Y9_9FIRM</name>
<dbReference type="Proteomes" id="UP000515703">
    <property type="component" value="Chromosome"/>
</dbReference>
<evidence type="ECO:0000313" key="2">
    <source>
        <dbReference type="EMBL" id="BCK01407.1"/>
    </source>
</evidence>
<dbReference type="Gene3D" id="3.10.350.10">
    <property type="entry name" value="LysM domain"/>
    <property type="match status" value="1"/>
</dbReference>